<proteinExistence type="predicted"/>
<dbReference type="Pfam" id="PF18803">
    <property type="entry name" value="CxC2"/>
    <property type="match status" value="1"/>
</dbReference>
<feature type="domain" description="CxC2-like cysteine cluster KDZ transposase-associated" evidence="2">
    <location>
        <begin position="204"/>
        <end position="311"/>
    </location>
</feature>
<dbReference type="AlphaFoldDB" id="A0AAD6XBX1"/>
<comment type="caution">
    <text evidence="3">The sequence shown here is derived from an EMBL/GenBank/DDBJ whole genome shotgun (WGS) entry which is preliminary data.</text>
</comment>
<evidence type="ECO:0000256" key="1">
    <source>
        <dbReference type="SAM" id="MobiDB-lite"/>
    </source>
</evidence>
<keyword evidence="4" id="KW-1185">Reference proteome</keyword>
<dbReference type="InterPro" id="IPR041457">
    <property type="entry name" value="CxC2_KDZ-assoc"/>
</dbReference>
<name>A0AAD6XBX1_9AGAR</name>
<dbReference type="InterPro" id="IPR040521">
    <property type="entry name" value="KDZ"/>
</dbReference>
<protein>
    <recommendedName>
        <fullName evidence="2">CxC2-like cysteine cluster KDZ transposase-associated domain-containing protein</fullName>
    </recommendedName>
</protein>
<sequence length="1095" mass="125059">MPPKRKLTIVDDDDLNDGSDSDHSVEGYAPRSGGHRIHYVPDETISVAKDGRILASFSTVPTPASPSKKTRGLLNPDIVPPEPEPEAPANWQQDFSEFDSEYGPGLQNTGPRALRSSDYPNELWARLDREFFLDELIRHDGRGDYLYQDVCANPHCDAVDPGLCCTDCLYPCLYCTECLVRDHYSTPLHHIEIWNGQCFERRSLKSLGLRIQLGHPWGQVCPNPSRAPGDDFVVVNTHTIDEVGLDFCGCGTAQPHRIQLLRMGLYPATGSYPRSAATFAALRRFDFLSLESKCSAYEFYNSLARETDNTGIGPERERYEEFLRMTRQWQNLHLLKRAGRGHDPAPNRIEATKPGECALLCPTCPQPQKNLPRDWEKVPFEKAFLYALFLAIDANFRLKRKDVSSEENDPGLGDGWSFFVPVKPYMKHLDAHWDQKQERSTCVAHDAVDKPDRESLGTVSSGIGTVDCARHNMKRPNAVGDLQKGERYLNMDYLFFISLAGSPLARLYVSYDIACQWHKNIWERMRIFDFEGVQFKEGEKYVVFLVPKFHLPAHIEECNISFSFNLTPFVGRTDGEAPERGWADANRLANSTSVSGPGARRDTLNIHFQWWNWKKIVALGGELLKRMQKYVPLMLEARAAWIDMEDSFPVSVIETWTAMAVAWETDSRKPNPFKTTVRHENLREVRRKLAVIASEDVEHLHVRGDMHETEMLSMGLQLEEQQRGLATHVKHVGAHETVDQGRRHIERETKLRRKVNAWMAVQQLFIPEVTVLRDREDTARNRTAATQPMPGIRAQDMRLWLPSAIGTRVECDAALQEYEYDLRQGQAFESLDEIRNQLIVRTHQYNYQDAAVHGVKGKTRSATKIQGIDARIHRAEEEYRAAYAALLSLGRLLNRAEWQLHLKVLRAEDVRPRPQQLFGDEERQRGGNRRKKARLDSEAVARRKEQDGPMAWIWISQAGAAEEVDVVENEPLRIEWAKTRAKAMRYAEEVDLLEEEMRRVTQFMEWRAEQWRALVGVRDVGTDEALQEGHAAYAHKQAGYMSAISGRFQALWKDVPEFLRSARATYASMEVDDDDTEEEESAEGPEPHGAAWLSD</sequence>
<dbReference type="Proteomes" id="UP001218188">
    <property type="component" value="Unassembled WGS sequence"/>
</dbReference>
<organism evidence="3 4">
    <name type="scientific">Mycena alexandri</name>
    <dbReference type="NCBI Taxonomy" id="1745969"/>
    <lineage>
        <taxon>Eukaryota</taxon>
        <taxon>Fungi</taxon>
        <taxon>Dikarya</taxon>
        <taxon>Basidiomycota</taxon>
        <taxon>Agaricomycotina</taxon>
        <taxon>Agaricomycetes</taxon>
        <taxon>Agaricomycetidae</taxon>
        <taxon>Agaricales</taxon>
        <taxon>Marasmiineae</taxon>
        <taxon>Mycenaceae</taxon>
        <taxon>Mycena</taxon>
    </lineage>
</organism>
<dbReference type="Pfam" id="PF18758">
    <property type="entry name" value="KDZ"/>
    <property type="match status" value="1"/>
</dbReference>
<dbReference type="PANTHER" id="PTHR33096">
    <property type="entry name" value="CXC2 DOMAIN-CONTAINING PROTEIN"/>
    <property type="match status" value="1"/>
</dbReference>
<feature type="compositionally biased region" description="Acidic residues" evidence="1">
    <location>
        <begin position="1070"/>
        <end position="1083"/>
    </location>
</feature>
<feature type="compositionally biased region" description="Acidic residues" evidence="1">
    <location>
        <begin position="10"/>
        <end position="19"/>
    </location>
</feature>
<feature type="region of interest" description="Disordered" evidence="1">
    <location>
        <begin position="916"/>
        <end position="942"/>
    </location>
</feature>
<feature type="region of interest" description="Disordered" evidence="1">
    <location>
        <begin position="1069"/>
        <end position="1095"/>
    </location>
</feature>
<evidence type="ECO:0000313" key="3">
    <source>
        <dbReference type="EMBL" id="KAJ7044257.1"/>
    </source>
</evidence>
<accession>A0AAD6XBX1</accession>
<dbReference type="EMBL" id="JARJCM010000007">
    <property type="protein sequence ID" value="KAJ7044257.1"/>
    <property type="molecule type" value="Genomic_DNA"/>
</dbReference>
<evidence type="ECO:0000259" key="2">
    <source>
        <dbReference type="Pfam" id="PF18803"/>
    </source>
</evidence>
<gene>
    <name evidence="3" type="ORF">C8F04DRAFT_1250200</name>
</gene>
<evidence type="ECO:0000313" key="4">
    <source>
        <dbReference type="Proteomes" id="UP001218188"/>
    </source>
</evidence>
<feature type="region of interest" description="Disordered" evidence="1">
    <location>
        <begin position="1"/>
        <end position="37"/>
    </location>
</feature>
<reference evidence="3" key="1">
    <citation type="submission" date="2023-03" db="EMBL/GenBank/DDBJ databases">
        <title>Massive genome expansion in bonnet fungi (Mycena s.s.) driven by repeated elements and novel gene families across ecological guilds.</title>
        <authorList>
            <consortium name="Lawrence Berkeley National Laboratory"/>
            <person name="Harder C.B."/>
            <person name="Miyauchi S."/>
            <person name="Viragh M."/>
            <person name="Kuo A."/>
            <person name="Thoen E."/>
            <person name="Andreopoulos B."/>
            <person name="Lu D."/>
            <person name="Skrede I."/>
            <person name="Drula E."/>
            <person name="Henrissat B."/>
            <person name="Morin E."/>
            <person name="Kohler A."/>
            <person name="Barry K."/>
            <person name="LaButti K."/>
            <person name="Morin E."/>
            <person name="Salamov A."/>
            <person name="Lipzen A."/>
            <person name="Mereny Z."/>
            <person name="Hegedus B."/>
            <person name="Baldrian P."/>
            <person name="Stursova M."/>
            <person name="Weitz H."/>
            <person name="Taylor A."/>
            <person name="Grigoriev I.V."/>
            <person name="Nagy L.G."/>
            <person name="Martin F."/>
            <person name="Kauserud H."/>
        </authorList>
    </citation>
    <scope>NUCLEOTIDE SEQUENCE</scope>
    <source>
        <strain evidence="3">CBHHK200</strain>
    </source>
</reference>
<dbReference type="PANTHER" id="PTHR33096:SF1">
    <property type="entry name" value="CXC1-LIKE CYSTEINE CLUSTER ASSOCIATED WITH KDZ TRANSPOSASES DOMAIN-CONTAINING PROTEIN"/>
    <property type="match status" value="1"/>
</dbReference>